<dbReference type="STRING" id="71784.A0A1Y2BJ55"/>
<accession>A0A1Y2BJ55</accession>
<dbReference type="Proteomes" id="UP000193986">
    <property type="component" value="Unassembled WGS sequence"/>
</dbReference>
<dbReference type="CDD" id="cd00167">
    <property type="entry name" value="SANT"/>
    <property type="match status" value="1"/>
</dbReference>
<feature type="region of interest" description="Disordered" evidence="1">
    <location>
        <begin position="131"/>
        <end position="177"/>
    </location>
</feature>
<feature type="region of interest" description="Disordered" evidence="1">
    <location>
        <begin position="88"/>
        <end position="114"/>
    </location>
</feature>
<dbReference type="OrthoDB" id="2348945at2759"/>
<feature type="compositionally biased region" description="Low complexity" evidence="1">
    <location>
        <begin position="131"/>
        <end position="175"/>
    </location>
</feature>
<evidence type="ECO:0000313" key="2">
    <source>
        <dbReference type="EMBL" id="ORY34821.1"/>
    </source>
</evidence>
<feature type="region of interest" description="Disordered" evidence="1">
    <location>
        <begin position="40"/>
        <end position="63"/>
    </location>
</feature>
<sequence>MYPADTVHAVFDGPDNMRGLVDEIKRLTETIVNRSVFPKFIPGSSDNVEPEVGSSSRTSSVRPDNLVASSLASEIPSLSFAQRNINSDQTLSSTHSSSPSTHSPSPSTNCPAESLPSLSSFCSPSCYPTTTADTPSSFSTTDTPSSLFTSSTSSTSLTSSTSSTSSTTTSPSTTSDFPYPYIGPWTPSELSQLRHLVQSTSSHSQIDWTIIAQKLGARRNKRQVLLKATQLGLKGASPL</sequence>
<feature type="compositionally biased region" description="Polar residues" evidence="1">
    <location>
        <begin position="53"/>
        <end position="63"/>
    </location>
</feature>
<dbReference type="InterPro" id="IPR009057">
    <property type="entry name" value="Homeodomain-like_sf"/>
</dbReference>
<keyword evidence="3" id="KW-1185">Reference proteome</keyword>
<name>A0A1Y2BJ55_9TREE</name>
<feature type="compositionally biased region" description="Low complexity" evidence="1">
    <location>
        <begin position="92"/>
        <end position="114"/>
    </location>
</feature>
<proteinExistence type="predicted"/>
<comment type="caution">
    <text evidence="2">The sequence shown here is derived from an EMBL/GenBank/DDBJ whole genome shotgun (WGS) entry which is preliminary data.</text>
</comment>
<evidence type="ECO:0000313" key="3">
    <source>
        <dbReference type="Proteomes" id="UP000193986"/>
    </source>
</evidence>
<organism evidence="2 3">
    <name type="scientific">Naematelia encephala</name>
    <dbReference type="NCBI Taxonomy" id="71784"/>
    <lineage>
        <taxon>Eukaryota</taxon>
        <taxon>Fungi</taxon>
        <taxon>Dikarya</taxon>
        <taxon>Basidiomycota</taxon>
        <taxon>Agaricomycotina</taxon>
        <taxon>Tremellomycetes</taxon>
        <taxon>Tremellales</taxon>
        <taxon>Naemateliaceae</taxon>
        <taxon>Naematelia</taxon>
    </lineage>
</organism>
<protein>
    <submittedName>
        <fullName evidence="2">Uncharacterized protein</fullName>
    </submittedName>
</protein>
<dbReference type="EMBL" id="MCFC01000002">
    <property type="protein sequence ID" value="ORY34821.1"/>
    <property type="molecule type" value="Genomic_DNA"/>
</dbReference>
<dbReference type="SUPFAM" id="SSF46689">
    <property type="entry name" value="Homeodomain-like"/>
    <property type="match status" value="1"/>
</dbReference>
<dbReference type="InParanoid" id="A0A1Y2BJ55"/>
<dbReference type="Gene3D" id="1.10.10.60">
    <property type="entry name" value="Homeodomain-like"/>
    <property type="match status" value="1"/>
</dbReference>
<evidence type="ECO:0000256" key="1">
    <source>
        <dbReference type="SAM" id="MobiDB-lite"/>
    </source>
</evidence>
<dbReference type="AlphaFoldDB" id="A0A1Y2BJ55"/>
<reference evidence="2 3" key="1">
    <citation type="submission" date="2016-07" db="EMBL/GenBank/DDBJ databases">
        <title>Pervasive Adenine N6-methylation of Active Genes in Fungi.</title>
        <authorList>
            <consortium name="DOE Joint Genome Institute"/>
            <person name="Mondo S.J."/>
            <person name="Dannebaum R.O."/>
            <person name="Kuo R.C."/>
            <person name="Labutti K."/>
            <person name="Haridas S."/>
            <person name="Kuo A."/>
            <person name="Salamov A."/>
            <person name="Ahrendt S.R."/>
            <person name="Lipzen A."/>
            <person name="Sullivan W."/>
            <person name="Andreopoulos W.B."/>
            <person name="Clum A."/>
            <person name="Lindquist E."/>
            <person name="Daum C."/>
            <person name="Ramamoorthy G.K."/>
            <person name="Gryganskyi A."/>
            <person name="Culley D."/>
            <person name="Magnuson J.K."/>
            <person name="James T.Y."/>
            <person name="O'Malley M.A."/>
            <person name="Stajich J.E."/>
            <person name="Spatafora J.W."/>
            <person name="Visel A."/>
            <person name="Grigoriev I.V."/>
        </authorList>
    </citation>
    <scope>NUCLEOTIDE SEQUENCE [LARGE SCALE GENOMIC DNA]</scope>
    <source>
        <strain evidence="2 3">68-887.2</strain>
    </source>
</reference>
<dbReference type="InterPro" id="IPR001005">
    <property type="entry name" value="SANT/Myb"/>
</dbReference>
<gene>
    <name evidence="2" type="ORF">BCR39DRAFT_514968</name>
</gene>